<dbReference type="PANTHER" id="PTHR43389">
    <property type="entry name" value="V-TYPE PROTON ATPASE SUBUNIT B"/>
    <property type="match status" value="1"/>
</dbReference>
<accession>A0ABR2LH73</accession>
<evidence type="ECO:0000256" key="1">
    <source>
        <dbReference type="ARBA" id="ARBA00008936"/>
    </source>
</evidence>
<dbReference type="InterPro" id="IPR027417">
    <property type="entry name" value="P-loop_NTPase"/>
</dbReference>
<gene>
    <name evidence="5" type="ORF">KSP40_PGU019734</name>
</gene>
<dbReference type="EMBL" id="JBBWWR010000019">
    <property type="protein sequence ID" value="KAK8941511.1"/>
    <property type="molecule type" value="Genomic_DNA"/>
</dbReference>
<dbReference type="InterPro" id="IPR000194">
    <property type="entry name" value="ATPase_F1/V1/A1_a/bsu_nucl-bd"/>
</dbReference>
<feature type="domain" description="ATPase F1/V1/A1 complex alpha/beta subunit nucleotide-binding" evidence="4">
    <location>
        <begin position="73"/>
        <end position="159"/>
    </location>
</feature>
<keyword evidence="2" id="KW-0813">Transport</keyword>
<comment type="similarity">
    <text evidence="1">Belongs to the ATPase alpha/beta chains family.</text>
</comment>
<evidence type="ECO:0000313" key="6">
    <source>
        <dbReference type="Proteomes" id="UP001412067"/>
    </source>
</evidence>
<dbReference type="Proteomes" id="UP001412067">
    <property type="component" value="Unassembled WGS sequence"/>
</dbReference>
<keyword evidence="3" id="KW-0406">Ion transport</keyword>
<comment type="caution">
    <text evidence="5">The sequence shown here is derived from an EMBL/GenBank/DDBJ whole genome shotgun (WGS) entry which is preliminary data.</text>
</comment>
<organism evidence="5 6">
    <name type="scientific">Platanthera guangdongensis</name>
    <dbReference type="NCBI Taxonomy" id="2320717"/>
    <lineage>
        <taxon>Eukaryota</taxon>
        <taxon>Viridiplantae</taxon>
        <taxon>Streptophyta</taxon>
        <taxon>Embryophyta</taxon>
        <taxon>Tracheophyta</taxon>
        <taxon>Spermatophyta</taxon>
        <taxon>Magnoliopsida</taxon>
        <taxon>Liliopsida</taxon>
        <taxon>Asparagales</taxon>
        <taxon>Orchidaceae</taxon>
        <taxon>Orchidoideae</taxon>
        <taxon>Orchideae</taxon>
        <taxon>Orchidinae</taxon>
        <taxon>Platanthera</taxon>
    </lineage>
</organism>
<reference evidence="5 6" key="1">
    <citation type="journal article" date="2022" name="Nat. Plants">
        <title>Genomes of leafy and leafless Platanthera orchids illuminate the evolution of mycoheterotrophy.</title>
        <authorList>
            <person name="Li M.H."/>
            <person name="Liu K.W."/>
            <person name="Li Z."/>
            <person name="Lu H.C."/>
            <person name="Ye Q.L."/>
            <person name="Zhang D."/>
            <person name="Wang J.Y."/>
            <person name="Li Y.F."/>
            <person name="Zhong Z.M."/>
            <person name="Liu X."/>
            <person name="Yu X."/>
            <person name="Liu D.K."/>
            <person name="Tu X.D."/>
            <person name="Liu B."/>
            <person name="Hao Y."/>
            <person name="Liao X.Y."/>
            <person name="Jiang Y.T."/>
            <person name="Sun W.H."/>
            <person name="Chen J."/>
            <person name="Chen Y.Q."/>
            <person name="Ai Y."/>
            <person name="Zhai J.W."/>
            <person name="Wu S.S."/>
            <person name="Zhou Z."/>
            <person name="Hsiao Y.Y."/>
            <person name="Wu W.L."/>
            <person name="Chen Y.Y."/>
            <person name="Lin Y.F."/>
            <person name="Hsu J.L."/>
            <person name="Li C.Y."/>
            <person name="Wang Z.W."/>
            <person name="Zhao X."/>
            <person name="Zhong W.Y."/>
            <person name="Ma X.K."/>
            <person name="Ma L."/>
            <person name="Huang J."/>
            <person name="Chen G.Z."/>
            <person name="Huang M.Z."/>
            <person name="Huang L."/>
            <person name="Peng D.H."/>
            <person name="Luo Y.B."/>
            <person name="Zou S.Q."/>
            <person name="Chen S.P."/>
            <person name="Lan S."/>
            <person name="Tsai W.C."/>
            <person name="Van de Peer Y."/>
            <person name="Liu Z.J."/>
        </authorList>
    </citation>
    <scope>NUCLEOTIDE SEQUENCE [LARGE SCALE GENOMIC DNA]</scope>
    <source>
        <strain evidence="5">Lor288</strain>
    </source>
</reference>
<evidence type="ECO:0000313" key="5">
    <source>
        <dbReference type="EMBL" id="KAK8941511.1"/>
    </source>
</evidence>
<sequence length="160" mass="17382">MTLFGSLDGQSEIVIAKVLKTPVSLDMLGRIFNGSGKPIDNGPPILPEAYLDISGSSINPSERTYPEEMIQTGISTIDVMNSIARGQKIPLFSAAGLPHNEIAAQICRQAGLVKRLEKTDNLLESGEEDNFAIVFAAMGVNMETAQFFNRDFEENGSMEE</sequence>
<evidence type="ECO:0000256" key="2">
    <source>
        <dbReference type="ARBA" id="ARBA00022448"/>
    </source>
</evidence>
<dbReference type="Pfam" id="PF00006">
    <property type="entry name" value="ATP-synt_ab"/>
    <property type="match status" value="1"/>
</dbReference>
<dbReference type="InterPro" id="IPR022879">
    <property type="entry name" value="V-ATPase_su_B/beta"/>
</dbReference>
<keyword evidence="6" id="KW-1185">Reference proteome</keyword>
<evidence type="ECO:0000259" key="4">
    <source>
        <dbReference type="Pfam" id="PF00006"/>
    </source>
</evidence>
<name>A0ABR2LH73_9ASPA</name>
<dbReference type="Gene3D" id="3.40.50.12240">
    <property type="match status" value="1"/>
</dbReference>
<protein>
    <recommendedName>
        <fullName evidence="4">ATPase F1/V1/A1 complex alpha/beta subunit nucleotide-binding domain-containing protein</fullName>
    </recommendedName>
</protein>
<proteinExistence type="inferred from homology"/>
<dbReference type="SUPFAM" id="SSF52540">
    <property type="entry name" value="P-loop containing nucleoside triphosphate hydrolases"/>
    <property type="match status" value="1"/>
</dbReference>
<dbReference type="PANTHER" id="PTHR43389:SF27">
    <property type="entry name" value="V-TYPE PROTON ATPASE SUBUNIT B1-RELATED"/>
    <property type="match status" value="1"/>
</dbReference>
<evidence type="ECO:0000256" key="3">
    <source>
        <dbReference type="ARBA" id="ARBA00023065"/>
    </source>
</evidence>